<keyword evidence="3" id="KW-1185">Reference proteome</keyword>
<dbReference type="Pfam" id="PF00078">
    <property type="entry name" value="RVT_1"/>
    <property type="match status" value="1"/>
</dbReference>
<dbReference type="SUPFAM" id="SSF56219">
    <property type="entry name" value="DNase I-like"/>
    <property type="match status" value="1"/>
</dbReference>
<dbReference type="SUPFAM" id="SSF56672">
    <property type="entry name" value="DNA/RNA polymerases"/>
    <property type="match status" value="1"/>
</dbReference>
<organism evidence="2 3">
    <name type="scientific">Aphis glycines</name>
    <name type="common">Soybean aphid</name>
    <dbReference type="NCBI Taxonomy" id="307491"/>
    <lineage>
        <taxon>Eukaryota</taxon>
        <taxon>Metazoa</taxon>
        <taxon>Ecdysozoa</taxon>
        <taxon>Arthropoda</taxon>
        <taxon>Hexapoda</taxon>
        <taxon>Insecta</taxon>
        <taxon>Pterygota</taxon>
        <taxon>Neoptera</taxon>
        <taxon>Paraneoptera</taxon>
        <taxon>Hemiptera</taxon>
        <taxon>Sternorrhyncha</taxon>
        <taxon>Aphidomorpha</taxon>
        <taxon>Aphidoidea</taxon>
        <taxon>Aphididae</taxon>
        <taxon>Aphidini</taxon>
        <taxon>Aphis</taxon>
        <taxon>Aphis</taxon>
    </lineage>
</organism>
<reference evidence="2 3" key="1">
    <citation type="submission" date="2019-08" db="EMBL/GenBank/DDBJ databases">
        <title>The genome of the soybean aphid Biotype 1, its phylome, world population structure and adaptation to the North American continent.</title>
        <authorList>
            <person name="Giordano R."/>
            <person name="Donthu R.K."/>
            <person name="Hernandez A.G."/>
            <person name="Wright C.L."/>
            <person name="Zimin A.V."/>
        </authorList>
    </citation>
    <scope>NUCLEOTIDE SEQUENCE [LARGE SCALE GENOMIC DNA]</scope>
    <source>
        <tissue evidence="2">Whole aphids</tissue>
    </source>
</reference>
<accession>A0A6G0T4C6</accession>
<dbReference type="GO" id="GO:0003824">
    <property type="term" value="F:catalytic activity"/>
    <property type="evidence" value="ECO:0007669"/>
    <property type="project" value="InterPro"/>
</dbReference>
<dbReference type="EMBL" id="VYZN01000061">
    <property type="protein sequence ID" value="KAE9525268.1"/>
    <property type="molecule type" value="Genomic_DNA"/>
</dbReference>
<dbReference type="PROSITE" id="PS50878">
    <property type="entry name" value="RT_POL"/>
    <property type="match status" value="1"/>
</dbReference>
<dbReference type="InterPro" id="IPR043502">
    <property type="entry name" value="DNA/RNA_pol_sf"/>
</dbReference>
<dbReference type="PANTHER" id="PTHR47027">
    <property type="entry name" value="REVERSE TRANSCRIPTASE DOMAIN-CONTAINING PROTEIN"/>
    <property type="match status" value="1"/>
</dbReference>
<dbReference type="Pfam" id="PF03372">
    <property type="entry name" value="Exo_endo_phos"/>
    <property type="match status" value="1"/>
</dbReference>
<proteinExistence type="predicted"/>
<dbReference type="PANTHER" id="PTHR47027:SF20">
    <property type="entry name" value="REVERSE TRANSCRIPTASE-LIKE PROTEIN WITH RNA-DIRECTED DNA POLYMERASE DOMAIN"/>
    <property type="match status" value="1"/>
</dbReference>
<dbReference type="Proteomes" id="UP000475862">
    <property type="component" value="Unassembled WGS sequence"/>
</dbReference>
<dbReference type="InterPro" id="IPR036691">
    <property type="entry name" value="Endo/exonu/phosph_ase_sf"/>
</dbReference>
<dbReference type="OrthoDB" id="6594530at2759"/>
<dbReference type="Gene3D" id="3.30.70.270">
    <property type="match status" value="1"/>
</dbReference>
<name>A0A6G0T4C6_APHGL</name>
<evidence type="ECO:0000313" key="3">
    <source>
        <dbReference type="Proteomes" id="UP000475862"/>
    </source>
</evidence>
<evidence type="ECO:0000313" key="2">
    <source>
        <dbReference type="EMBL" id="KAE9525268.1"/>
    </source>
</evidence>
<comment type="caution">
    <text evidence="2">The sequence shown here is derived from an EMBL/GenBank/DDBJ whole genome shotgun (WGS) entry which is preliminary data.</text>
</comment>
<dbReference type="Gene3D" id="3.60.10.10">
    <property type="entry name" value="Endonuclease/exonuclease/phosphatase"/>
    <property type="match status" value="1"/>
</dbReference>
<evidence type="ECO:0000259" key="1">
    <source>
        <dbReference type="PROSITE" id="PS50878"/>
    </source>
</evidence>
<dbReference type="CDD" id="cd09076">
    <property type="entry name" value="L1-EN"/>
    <property type="match status" value="1"/>
</dbReference>
<dbReference type="InterPro" id="IPR043128">
    <property type="entry name" value="Rev_trsase/Diguanyl_cyclase"/>
</dbReference>
<gene>
    <name evidence="2" type="ORF">AGLY_014336</name>
</gene>
<dbReference type="InterPro" id="IPR000477">
    <property type="entry name" value="RT_dom"/>
</dbReference>
<dbReference type="InterPro" id="IPR005135">
    <property type="entry name" value="Endo/exonuclease/phosphatase"/>
</dbReference>
<dbReference type="GO" id="GO:0071897">
    <property type="term" value="P:DNA biosynthetic process"/>
    <property type="evidence" value="ECO:0007669"/>
    <property type="project" value="UniProtKB-ARBA"/>
</dbReference>
<dbReference type="AlphaFoldDB" id="A0A6G0T4C6"/>
<protein>
    <recommendedName>
        <fullName evidence="1">Reverse transcriptase domain-containing protein</fullName>
    </recommendedName>
</protein>
<feature type="domain" description="Reverse transcriptase" evidence="1">
    <location>
        <begin position="508"/>
        <end position="780"/>
    </location>
</feature>
<dbReference type="CDD" id="cd01650">
    <property type="entry name" value="RT_nLTR_like"/>
    <property type="match status" value="1"/>
</dbReference>
<sequence length="969" mass="113243">MKNYLDKFNLETWNVRSLYIAGALTVVEANLERYGIAIAIIQEVRWTGEGNLKSKKHTIFYSGGQRHERGVGFIVSNEYLPYIKRFEPYNDRLCYIQVECIHMTLILINGYASTEDKQQDEKEAFYEDLNTIFESIAKSQPKIILGDFNAKIGKEEMYRPTIGKESLHTHSNENGNRLINFAISKGLRISSTCFPHKNIHKETWVSPGGSTKNQIDHIMTDMKINNIIEDVRSHRGVSAQSDHFLVKAKIQIKLPRKWRKRIIIEEKVDIDNIRNCEMLKEYKNKLNNKLKDGIEAENIETRWKKLEGIIKTTALEHLGKKKKVQKHKWFNDKCQSAIEERDKARSLMLTNPNTENNNNFAQKLREAKRIIRREKRLWEKERIKQIEDNRTNLKLFFKQTKELKTGYNPRTEIMKEENGELVTEGEEIAKQFGKVFEELLNPQTHQDHTQIEYYTAEPEYVEPTDDEVRMTINTLKNNKSPGEDGLASELLKYGGEELIREVGKLIRDVWHKQEIPKEWQLAIICPIYKKGDRSRYQNYRGISLLNTMYKVLSGFILNRIKPYIKDIIGDYQCGFMSVKSTIDHIFTVKQLVEKLYEFDNDLHLLFIDYKQAYDSINREVLWGTLITFGIPAKIVKMIKLCMNKTRCKVRFNQHISDEFEVKTGLRQGDALSPILFNIALEMVVRKTQKKYGGVNLEENRKQCGVLAYADDIIILGSDSQEVKAGTKELIINGKDIGLQINERKTKYMVISRRENHEENLEVENYKFERVQNFKYLGVTINNKNNNHDEIKIRLTAANKCYYGVTSILKSKQVSLKSKITIYKVIIRPVLLYACETWPTTKGDEDKLAIFERRILRRIFGPKINNMTQQYEKRNNIEIQQLYKEPDIVAVLKNRRMAWAGHVWRSNGLMKEVLKWKPQGKRPLGRPKQRWIDKVEKNLAEIGIRDGETIAQDRDRWKQVCVAVMGLNGL</sequence>